<dbReference type="PANTHER" id="PTHR22893:SF91">
    <property type="entry name" value="NADPH DEHYDROGENASE 2-RELATED"/>
    <property type="match status" value="1"/>
</dbReference>
<evidence type="ECO:0000259" key="1">
    <source>
        <dbReference type="Pfam" id="PF00724"/>
    </source>
</evidence>
<evidence type="ECO:0000313" key="3">
    <source>
        <dbReference type="Proteomes" id="UP000215453"/>
    </source>
</evidence>
<dbReference type="Pfam" id="PF00724">
    <property type="entry name" value="Oxidored_FMN"/>
    <property type="match status" value="1"/>
</dbReference>
<dbReference type="AlphaFoldDB" id="A0A1Y6LA96"/>
<protein>
    <recommendedName>
        <fullName evidence="1">NADH:flavin oxidoreductase/NADH oxidase N-terminal domain-containing protein</fullName>
    </recommendedName>
</protein>
<dbReference type="InterPro" id="IPR013785">
    <property type="entry name" value="Aldolase_TIM"/>
</dbReference>
<organism evidence="2 3">
    <name type="scientific">Zymoseptoria tritici ST99CH_1A5</name>
    <dbReference type="NCBI Taxonomy" id="1276529"/>
    <lineage>
        <taxon>Eukaryota</taxon>
        <taxon>Fungi</taxon>
        <taxon>Dikarya</taxon>
        <taxon>Ascomycota</taxon>
        <taxon>Pezizomycotina</taxon>
        <taxon>Dothideomycetes</taxon>
        <taxon>Dothideomycetidae</taxon>
        <taxon>Mycosphaerellales</taxon>
        <taxon>Mycosphaerellaceae</taxon>
        <taxon>Zymoseptoria</taxon>
    </lineage>
</organism>
<dbReference type="Proteomes" id="UP000215453">
    <property type="component" value="Chromosome 2"/>
</dbReference>
<dbReference type="InterPro" id="IPR001155">
    <property type="entry name" value="OxRdtase_FMN_N"/>
</dbReference>
<dbReference type="CDD" id="cd02933">
    <property type="entry name" value="OYE_like_FMN"/>
    <property type="match status" value="1"/>
</dbReference>
<gene>
    <name evidence="2" type="ORF">ZT1A5_G2855</name>
</gene>
<dbReference type="PANTHER" id="PTHR22893">
    <property type="entry name" value="NADH OXIDOREDUCTASE-RELATED"/>
    <property type="match status" value="1"/>
</dbReference>
<reference evidence="2 3" key="1">
    <citation type="submission" date="2016-10" db="EMBL/GenBank/DDBJ databases">
        <authorList>
            <person name="Varghese N."/>
        </authorList>
    </citation>
    <scope>NUCLEOTIDE SEQUENCE [LARGE SCALE GENOMIC DNA]</scope>
</reference>
<dbReference type="Gene3D" id="3.20.20.70">
    <property type="entry name" value="Aldolase class I"/>
    <property type="match status" value="1"/>
</dbReference>
<dbReference type="SUPFAM" id="SSF51395">
    <property type="entry name" value="FMN-linked oxidoreductases"/>
    <property type="match status" value="1"/>
</dbReference>
<evidence type="ECO:0000313" key="2">
    <source>
        <dbReference type="EMBL" id="SMY21417.1"/>
    </source>
</evidence>
<dbReference type="FunFam" id="3.20.20.70:FF:000138">
    <property type="entry name" value="NADPH dehydrogenase 1"/>
    <property type="match status" value="1"/>
</dbReference>
<dbReference type="GO" id="GO:0010181">
    <property type="term" value="F:FMN binding"/>
    <property type="evidence" value="ECO:0007669"/>
    <property type="project" value="InterPro"/>
</dbReference>
<proteinExistence type="predicted"/>
<dbReference type="InterPro" id="IPR045247">
    <property type="entry name" value="Oye-like"/>
</dbReference>
<sequence length="396" mass="42830">MATSEKLFVPIKLGQKTLTNRIVMAPLTRFRADAQHNPSPLAAEYYAQRSCIPGTLLVTEAIFISPSAGGYASIPGIWSASQIAGWKTIVDAVHAKGGVLFAQLWSLGRVAKGDVLKAEGAGEVHSASAIAVDAGQTNVGEGMSVPKAMTVEEIKTRVEEYAQATKNAMEAGFDGVEIHGANGYLIDQFFQSVSNVRTDAYGGSIESRARFGLEVTRACIAACNGDSSRVAIRLSPFGRFQGMGMDDPVPQFDYIVQEMRKLDLAYLHLIESRESGSAADGVYFSTGTTELAPFIETWGAEKPIILAGGMDPQKAKWVVEEVATGNNVLLGWGRYFISTPDLAYRLKHGLELNKWKTFYSAGEKGLLDYPFSEEFLQAQKEGKGFGFEAEGKASRL</sequence>
<dbReference type="GO" id="GO:0003959">
    <property type="term" value="F:NADPH dehydrogenase activity"/>
    <property type="evidence" value="ECO:0007669"/>
    <property type="project" value="TreeGrafter"/>
</dbReference>
<name>A0A1Y6LA96_ZYMTR</name>
<feature type="domain" description="NADH:flavin oxidoreductase/NADH oxidase N-terminal" evidence="1">
    <location>
        <begin position="6"/>
        <end position="353"/>
    </location>
</feature>
<accession>A0A1Y6LA96</accession>
<dbReference type="EMBL" id="LT882677">
    <property type="protein sequence ID" value="SMY21417.1"/>
    <property type="molecule type" value="Genomic_DNA"/>
</dbReference>